<evidence type="ECO:0000313" key="9">
    <source>
        <dbReference type="EMBL" id="MBK9983061.1"/>
    </source>
</evidence>
<dbReference type="Proteomes" id="UP000808337">
    <property type="component" value="Unassembled WGS sequence"/>
</dbReference>
<keyword evidence="4 7" id="KW-0812">Transmembrane</keyword>
<dbReference type="Pfam" id="PF00528">
    <property type="entry name" value="BPD_transp_1"/>
    <property type="match status" value="1"/>
</dbReference>
<name>A0A9D7SVV6_9BACT</name>
<proteinExistence type="inferred from homology"/>
<organism evidence="9 10">
    <name type="scientific">Candidatus Opimibacter skivensis</name>
    <dbReference type="NCBI Taxonomy" id="2982028"/>
    <lineage>
        <taxon>Bacteria</taxon>
        <taxon>Pseudomonadati</taxon>
        <taxon>Bacteroidota</taxon>
        <taxon>Saprospiria</taxon>
        <taxon>Saprospirales</taxon>
        <taxon>Saprospiraceae</taxon>
        <taxon>Candidatus Opimibacter</taxon>
    </lineage>
</organism>
<keyword evidence="3" id="KW-1003">Cell membrane</keyword>
<comment type="similarity">
    <text evidence="7">Belongs to the binding-protein-dependent transport system permease family.</text>
</comment>
<feature type="transmembrane region" description="Helical" evidence="7">
    <location>
        <begin position="120"/>
        <end position="140"/>
    </location>
</feature>
<dbReference type="GO" id="GO:0005886">
    <property type="term" value="C:plasma membrane"/>
    <property type="evidence" value="ECO:0007669"/>
    <property type="project" value="UniProtKB-SubCell"/>
</dbReference>
<evidence type="ECO:0000259" key="8">
    <source>
        <dbReference type="PROSITE" id="PS50928"/>
    </source>
</evidence>
<dbReference type="PANTHER" id="PTHR30193:SF37">
    <property type="entry name" value="INNER MEMBRANE ABC TRANSPORTER PERMEASE PROTEIN YCJO"/>
    <property type="match status" value="1"/>
</dbReference>
<comment type="caution">
    <text evidence="9">The sequence shown here is derived from an EMBL/GenBank/DDBJ whole genome shotgun (WGS) entry which is preliminary data.</text>
</comment>
<evidence type="ECO:0000256" key="3">
    <source>
        <dbReference type="ARBA" id="ARBA00022475"/>
    </source>
</evidence>
<evidence type="ECO:0000256" key="5">
    <source>
        <dbReference type="ARBA" id="ARBA00022989"/>
    </source>
</evidence>
<sequence length="302" mass="34146">MSHKVAGKPVEALGDLGVKRKSSTSSYLLVSPYILHFTVFVLFPVGFSLFLTFHEWNIIGPMKYVGLANYEKLIQDQYFLKSIRNTLVFLAIHIPLQIVIALGLAAVLNEKIWFRAFFRGAFFMPVVVSGVVVTILWQQLYGYEMGSINTFLMWIGIKKVGWLIDPFWAMPSIAIMATWKNVGLYIILFLVGLQSVPRSLYEAADLEGASKWQKFIYITLPGINPTIFMVVVLSTISGFSLFIEPYVMTGGGPLNTTLSSVLYIYKQGFFYYHMGYAATMGFVFALLILFVVMIQRLTIENK</sequence>
<dbReference type="Gene3D" id="1.10.3720.10">
    <property type="entry name" value="MetI-like"/>
    <property type="match status" value="1"/>
</dbReference>
<dbReference type="InterPro" id="IPR000515">
    <property type="entry name" value="MetI-like"/>
</dbReference>
<comment type="subcellular location">
    <subcellularLocation>
        <location evidence="1 7">Cell membrane</location>
        <topology evidence="1 7">Multi-pass membrane protein</topology>
    </subcellularLocation>
</comment>
<dbReference type="PROSITE" id="PS50928">
    <property type="entry name" value="ABC_TM1"/>
    <property type="match status" value="1"/>
</dbReference>
<feature type="transmembrane region" description="Helical" evidence="7">
    <location>
        <begin position="33"/>
        <end position="53"/>
    </location>
</feature>
<dbReference type="PANTHER" id="PTHR30193">
    <property type="entry name" value="ABC TRANSPORTER PERMEASE PROTEIN"/>
    <property type="match status" value="1"/>
</dbReference>
<evidence type="ECO:0000256" key="7">
    <source>
        <dbReference type="RuleBase" id="RU363032"/>
    </source>
</evidence>
<keyword evidence="6 7" id="KW-0472">Membrane</keyword>
<evidence type="ECO:0000256" key="6">
    <source>
        <dbReference type="ARBA" id="ARBA00023136"/>
    </source>
</evidence>
<reference evidence="9 10" key="1">
    <citation type="submission" date="2020-10" db="EMBL/GenBank/DDBJ databases">
        <title>Connecting structure to function with the recovery of over 1000 high-quality activated sludge metagenome-assembled genomes encoding full-length rRNA genes using long-read sequencing.</title>
        <authorList>
            <person name="Singleton C.M."/>
            <person name="Petriglieri F."/>
            <person name="Kristensen J.M."/>
            <person name="Kirkegaard R.H."/>
            <person name="Michaelsen T.Y."/>
            <person name="Andersen M.H."/>
            <person name="Karst S.M."/>
            <person name="Dueholm M.S."/>
            <person name="Nielsen P.H."/>
            <person name="Albertsen M."/>
        </authorList>
    </citation>
    <scope>NUCLEOTIDE SEQUENCE [LARGE SCALE GENOMIC DNA]</scope>
    <source>
        <strain evidence="9">Ribe_18-Q3-R11-54_MAXAC.273</strain>
    </source>
</reference>
<dbReference type="GO" id="GO:0055085">
    <property type="term" value="P:transmembrane transport"/>
    <property type="evidence" value="ECO:0007669"/>
    <property type="project" value="InterPro"/>
</dbReference>
<evidence type="ECO:0000256" key="4">
    <source>
        <dbReference type="ARBA" id="ARBA00022692"/>
    </source>
</evidence>
<dbReference type="CDD" id="cd06261">
    <property type="entry name" value="TM_PBP2"/>
    <property type="match status" value="1"/>
</dbReference>
<dbReference type="InterPro" id="IPR051393">
    <property type="entry name" value="ABC_transporter_permease"/>
</dbReference>
<dbReference type="AlphaFoldDB" id="A0A9D7SVV6"/>
<dbReference type="SUPFAM" id="SSF161098">
    <property type="entry name" value="MetI-like"/>
    <property type="match status" value="1"/>
</dbReference>
<evidence type="ECO:0000313" key="10">
    <source>
        <dbReference type="Proteomes" id="UP000808337"/>
    </source>
</evidence>
<protein>
    <submittedName>
        <fullName evidence="9">Sugar ABC transporter permease</fullName>
    </submittedName>
</protein>
<dbReference type="InterPro" id="IPR035906">
    <property type="entry name" value="MetI-like_sf"/>
</dbReference>
<keyword evidence="5 7" id="KW-1133">Transmembrane helix</keyword>
<keyword evidence="2 7" id="KW-0813">Transport</keyword>
<evidence type="ECO:0000256" key="2">
    <source>
        <dbReference type="ARBA" id="ARBA00022448"/>
    </source>
</evidence>
<dbReference type="EMBL" id="JADKGY010000008">
    <property type="protein sequence ID" value="MBK9983061.1"/>
    <property type="molecule type" value="Genomic_DNA"/>
</dbReference>
<feature type="domain" description="ABC transmembrane type-1" evidence="8">
    <location>
        <begin position="83"/>
        <end position="295"/>
    </location>
</feature>
<evidence type="ECO:0000256" key="1">
    <source>
        <dbReference type="ARBA" id="ARBA00004651"/>
    </source>
</evidence>
<gene>
    <name evidence="9" type="ORF">IPP15_11670</name>
</gene>
<accession>A0A9D7SVV6</accession>
<feature type="transmembrane region" description="Helical" evidence="7">
    <location>
        <begin position="222"/>
        <end position="243"/>
    </location>
</feature>
<feature type="transmembrane region" description="Helical" evidence="7">
    <location>
        <begin position="270"/>
        <end position="294"/>
    </location>
</feature>
<feature type="transmembrane region" description="Helical" evidence="7">
    <location>
        <begin position="87"/>
        <end position="108"/>
    </location>
</feature>